<keyword evidence="2" id="KW-1185">Reference proteome</keyword>
<evidence type="ECO:0008006" key="3">
    <source>
        <dbReference type="Google" id="ProtNLM"/>
    </source>
</evidence>
<dbReference type="VEuPathDB" id="TrichDB:TRFO_38638"/>
<comment type="caution">
    <text evidence="1">The sequence shown here is derived from an EMBL/GenBank/DDBJ whole genome shotgun (WGS) entry which is preliminary data.</text>
</comment>
<dbReference type="AlphaFoldDB" id="A0A1J4J8V5"/>
<organism evidence="1 2">
    <name type="scientific">Tritrichomonas foetus</name>
    <dbReference type="NCBI Taxonomy" id="1144522"/>
    <lineage>
        <taxon>Eukaryota</taxon>
        <taxon>Metamonada</taxon>
        <taxon>Parabasalia</taxon>
        <taxon>Tritrichomonadida</taxon>
        <taxon>Tritrichomonadidae</taxon>
        <taxon>Tritrichomonas</taxon>
    </lineage>
</organism>
<sequence length="400" mass="45811">MIQMNQIHNIFTYPISDESIGILNDVLNGPPTEYNYFSLFRFYSTRFKDNAEIALKVTQSIREIHPEFLSIYIRTIVKKGVYDSYETKSDDISIVFPELLNHEFITLEQIAEVINSGNATDNEADDDGPKDLLNNIDIKVIPKLFERYPKLNELCPNVASNLIEHQKIIKEILSDETIVLPYASPIVVIGDSCNPRISKFGGHIPHLPHEPKPLCNDCHGEYSMICQIYVPSTPQFFQNYFPPNRRDALILYFYCNNCYLNVKGKIYYGDDLDNLVYEYDKNFGYGTFNEPRIVTGWSEGLMAPMRSNDIVREIERKYCCSQISCDLAEFNDQFGPKPRTYIGGWPDFVQSDTTPDNSVFLINFCESEASTAMWGDCGTAQLWIGKGKDFDALYADWACC</sequence>
<proteinExistence type="predicted"/>
<dbReference type="Proteomes" id="UP000179807">
    <property type="component" value="Unassembled WGS sequence"/>
</dbReference>
<dbReference type="SUPFAM" id="SSF103032">
    <property type="entry name" value="Hypothetical protein YwqG"/>
    <property type="match status" value="1"/>
</dbReference>
<dbReference type="RefSeq" id="XP_068348258.1">
    <property type="nucleotide sequence ID" value="XM_068512169.1"/>
</dbReference>
<name>A0A1J4J8V5_9EUKA</name>
<evidence type="ECO:0000313" key="2">
    <source>
        <dbReference type="Proteomes" id="UP000179807"/>
    </source>
</evidence>
<dbReference type="InterPro" id="IPR015315">
    <property type="entry name" value="DUF1963"/>
</dbReference>
<dbReference type="GeneID" id="94846873"/>
<protein>
    <recommendedName>
        <fullName evidence="3">DUF1963 domain-containing protein</fullName>
    </recommendedName>
</protein>
<dbReference type="EMBL" id="MLAK01001261">
    <property type="protein sequence ID" value="OHS95121.1"/>
    <property type="molecule type" value="Genomic_DNA"/>
</dbReference>
<accession>A0A1J4J8V5</accession>
<gene>
    <name evidence="1" type="ORF">TRFO_38638</name>
</gene>
<dbReference type="Gene3D" id="2.30.320.10">
    <property type="entry name" value="YwqG-like"/>
    <property type="match status" value="1"/>
</dbReference>
<reference evidence="1" key="1">
    <citation type="submission" date="2016-10" db="EMBL/GenBank/DDBJ databases">
        <authorList>
            <person name="Benchimol M."/>
            <person name="Almeida L.G."/>
            <person name="Vasconcelos A.T."/>
            <person name="Perreira-Neves A."/>
            <person name="Rosa I.A."/>
            <person name="Tasca T."/>
            <person name="Bogo M.R."/>
            <person name="de Souza W."/>
        </authorList>
    </citation>
    <scope>NUCLEOTIDE SEQUENCE [LARGE SCALE GENOMIC DNA]</scope>
    <source>
        <strain evidence="1">K</strain>
    </source>
</reference>
<evidence type="ECO:0000313" key="1">
    <source>
        <dbReference type="EMBL" id="OHS95121.1"/>
    </source>
</evidence>
<dbReference type="Pfam" id="PF09234">
    <property type="entry name" value="DUF1963"/>
    <property type="match status" value="1"/>
</dbReference>
<dbReference type="InterPro" id="IPR035948">
    <property type="entry name" value="YwqG-like_sf"/>
</dbReference>